<feature type="transmembrane region" description="Helical" evidence="6">
    <location>
        <begin position="129"/>
        <end position="149"/>
    </location>
</feature>
<keyword evidence="8" id="KW-1185">Reference proteome</keyword>
<dbReference type="PANTHER" id="PTHR31885:SF6">
    <property type="entry name" value="GH04784P"/>
    <property type="match status" value="1"/>
</dbReference>
<protein>
    <submittedName>
        <fullName evidence="7">Lysoplasmalogenase</fullName>
    </submittedName>
</protein>
<feature type="transmembrane region" description="Helical" evidence="6">
    <location>
        <begin position="49"/>
        <end position="70"/>
    </location>
</feature>
<dbReference type="EMBL" id="JAJEWP010000006">
    <property type="protein sequence ID" value="MCC2617964.1"/>
    <property type="molecule type" value="Genomic_DNA"/>
</dbReference>
<dbReference type="PANTHER" id="PTHR31885">
    <property type="entry name" value="GH04784P"/>
    <property type="match status" value="1"/>
</dbReference>
<accession>A0ABS8GDU4</accession>
<sequence>MSQQRFLALYALLALSYLFVMGTGQYPLHYLHKAAPVLMLLWMVWRAGAHWLGAGLAVLLSATGDILLALPLASSFMLGLSAFLLAHLAYMAVLWPMADRQRWRHPALIALFPALIGMAFWVLPSTGELMLPVAVYMLVLSIMAITAMLVPAQQPWLLAGAWLFVVSDACIAINKFTLPFAASGWVIMVTYYLAQYCLIRGICAHASRSR</sequence>
<evidence type="ECO:0000256" key="5">
    <source>
        <dbReference type="ARBA" id="ARBA00023136"/>
    </source>
</evidence>
<reference evidence="7 8" key="1">
    <citation type="submission" date="2021-10" db="EMBL/GenBank/DDBJ databases">
        <title>Draft genome of Aestuariibacter halophilus JC2043.</title>
        <authorList>
            <person name="Emsley S.A."/>
            <person name="Pfannmuller K.M."/>
            <person name="Ushijima B."/>
            <person name="Saw J.H."/>
            <person name="Videau P."/>
        </authorList>
    </citation>
    <scope>NUCLEOTIDE SEQUENCE [LARGE SCALE GENOMIC DNA]</scope>
    <source>
        <strain evidence="7 8">JC2043</strain>
    </source>
</reference>
<keyword evidence="5 6" id="KW-0472">Membrane</keyword>
<dbReference type="InterPro" id="IPR012506">
    <property type="entry name" value="TMEM86B-like"/>
</dbReference>
<feature type="transmembrane region" description="Helical" evidence="6">
    <location>
        <begin position="6"/>
        <end position="28"/>
    </location>
</feature>
<feature type="transmembrane region" description="Helical" evidence="6">
    <location>
        <begin position="76"/>
        <end position="95"/>
    </location>
</feature>
<comment type="subcellular location">
    <subcellularLocation>
        <location evidence="1">Membrane</location>
        <topology evidence="1">Multi-pass membrane protein</topology>
    </subcellularLocation>
</comment>
<dbReference type="Pfam" id="PF07947">
    <property type="entry name" value="YhhN"/>
    <property type="match status" value="1"/>
</dbReference>
<evidence type="ECO:0000256" key="2">
    <source>
        <dbReference type="ARBA" id="ARBA00007375"/>
    </source>
</evidence>
<feature type="transmembrane region" description="Helical" evidence="6">
    <location>
        <begin position="107"/>
        <end position="123"/>
    </location>
</feature>
<comment type="caution">
    <text evidence="7">The sequence shown here is derived from an EMBL/GenBank/DDBJ whole genome shotgun (WGS) entry which is preliminary data.</text>
</comment>
<keyword evidence="4 6" id="KW-1133">Transmembrane helix</keyword>
<organism evidence="7 8">
    <name type="scientific">Fluctibacter halophilus</name>
    <dbReference type="NCBI Taxonomy" id="226011"/>
    <lineage>
        <taxon>Bacteria</taxon>
        <taxon>Pseudomonadati</taxon>
        <taxon>Pseudomonadota</taxon>
        <taxon>Gammaproteobacteria</taxon>
        <taxon>Alteromonadales</taxon>
        <taxon>Alteromonadaceae</taxon>
        <taxon>Fluctibacter</taxon>
    </lineage>
</organism>
<evidence type="ECO:0000256" key="6">
    <source>
        <dbReference type="SAM" id="Phobius"/>
    </source>
</evidence>
<keyword evidence="3 6" id="KW-0812">Transmembrane</keyword>
<evidence type="ECO:0000256" key="1">
    <source>
        <dbReference type="ARBA" id="ARBA00004141"/>
    </source>
</evidence>
<evidence type="ECO:0000256" key="3">
    <source>
        <dbReference type="ARBA" id="ARBA00022692"/>
    </source>
</evidence>
<name>A0ABS8GDU4_9ALTE</name>
<evidence type="ECO:0000313" key="7">
    <source>
        <dbReference type="EMBL" id="MCC2617964.1"/>
    </source>
</evidence>
<proteinExistence type="inferred from homology"/>
<evidence type="ECO:0000313" key="8">
    <source>
        <dbReference type="Proteomes" id="UP001520878"/>
    </source>
</evidence>
<dbReference type="Proteomes" id="UP001520878">
    <property type="component" value="Unassembled WGS sequence"/>
</dbReference>
<dbReference type="RefSeq" id="WP_229162403.1">
    <property type="nucleotide sequence ID" value="NZ_JAJEWP010000006.1"/>
</dbReference>
<evidence type="ECO:0000256" key="4">
    <source>
        <dbReference type="ARBA" id="ARBA00022989"/>
    </source>
</evidence>
<feature type="transmembrane region" description="Helical" evidence="6">
    <location>
        <begin position="180"/>
        <end position="199"/>
    </location>
</feature>
<comment type="similarity">
    <text evidence="2">Belongs to the TMEM86 family.</text>
</comment>
<gene>
    <name evidence="7" type="ORF">LJ739_17050</name>
</gene>